<accession>A0A060LV22</accession>
<keyword evidence="1" id="KW-0472">Membrane</keyword>
<evidence type="ECO:0000313" key="2">
    <source>
        <dbReference type="EMBL" id="AIC93635.1"/>
    </source>
</evidence>
<reference evidence="2 3" key="1">
    <citation type="journal article" date="2014" name="Gene">
        <title>A comparative genomic analysis of the alkalitolerant soil bacterium Bacillus lehensis G1.</title>
        <authorList>
            <person name="Noor Y.M."/>
            <person name="Samsulrizal N.H."/>
            <person name="Jema'on N.A."/>
            <person name="Low K.O."/>
            <person name="Ramli A.N."/>
            <person name="Alias N.I."/>
            <person name="Damis S.I."/>
            <person name="Fuzi S.F."/>
            <person name="Isa M.N."/>
            <person name="Murad A.M."/>
            <person name="Raih M.F."/>
            <person name="Bakar F.D."/>
            <person name="Najimudin N."/>
            <person name="Mahadi N.M."/>
            <person name="Illias R.M."/>
        </authorList>
    </citation>
    <scope>NUCLEOTIDE SEQUENCE [LARGE SCALE GENOMIC DNA]</scope>
    <source>
        <strain evidence="2 3">G1</strain>
    </source>
</reference>
<proteinExistence type="predicted"/>
<dbReference type="HOGENOM" id="CLU_2340950_0_0_9"/>
<keyword evidence="1" id="KW-0812">Transmembrane</keyword>
<organism evidence="2 3">
    <name type="scientific">Shouchella lehensis G1</name>
    <dbReference type="NCBI Taxonomy" id="1246626"/>
    <lineage>
        <taxon>Bacteria</taxon>
        <taxon>Bacillati</taxon>
        <taxon>Bacillota</taxon>
        <taxon>Bacilli</taxon>
        <taxon>Bacillales</taxon>
        <taxon>Bacillaceae</taxon>
        <taxon>Shouchella</taxon>
    </lineage>
</organism>
<dbReference type="RefSeq" id="WP_035393227.1">
    <property type="nucleotide sequence ID" value="NZ_CP003923.1"/>
</dbReference>
<feature type="transmembrane region" description="Helical" evidence="1">
    <location>
        <begin position="40"/>
        <end position="63"/>
    </location>
</feature>
<evidence type="ECO:0000313" key="3">
    <source>
        <dbReference type="Proteomes" id="UP000027142"/>
    </source>
</evidence>
<dbReference type="KEGG" id="ble:BleG1_1032"/>
<keyword evidence="3" id="KW-1185">Reference proteome</keyword>
<dbReference type="PATRIC" id="fig|1246626.3.peg.1036"/>
<feature type="transmembrane region" description="Helical" evidence="1">
    <location>
        <begin position="75"/>
        <end position="94"/>
    </location>
</feature>
<sequence length="97" mass="11144">MTTKQKKERPSLVMMIYMWIFILVALVNLVGIASQNLYQSIFPFFIVSLLNIVLAALLILHALKTSDSRERRLAIIYLIGIGFIAAVTFFRYLFMQA</sequence>
<name>A0A060LV22_9BACI</name>
<gene>
    <name evidence="2" type="ORF">BleG1_1032</name>
</gene>
<dbReference type="EMBL" id="CP003923">
    <property type="protein sequence ID" value="AIC93635.1"/>
    <property type="molecule type" value="Genomic_DNA"/>
</dbReference>
<protein>
    <submittedName>
        <fullName evidence="2">Uncharacterized protein</fullName>
    </submittedName>
</protein>
<dbReference type="AlphaFoldDB" id="A0A060LV22"/>
<evidence type="ECO:0000256" key="1">
    <source>
        <dbReference type="SAM" id="Phobius"/>
    </source>
</evidence>
<dbReference type="Proteomes" id="UP000027142">
    <property type="component" value="Chromosome"/>
</dbReference>
<feature type="transmembrane region" description="Helical" evidence="1">
    <location>
        <begin position="12"/>
        <end position="34"/>
    </location>
</feature>
<dbReference type="OrthoDB" id="2895234at2"/>
<keyword evidence="1" id="KW-1133">Transmembrane helix</keyword>